<accession>A0A9Q0DWB4</accession>
<dbReference type="EMBL" id="JANIIK010000111">
    <property type="protein sequence ID" value="KAJ3594738.1"/>
    <property type="molecule type" value="Genomic_DNA"/>
</dbReference>
<keyword evidence="1" id="KW-0812">Transmembrane</keyword>
<dbReference type="Proteomes" id="UP001148018">
    <property type="component" value="Unassembled WGS sequence"/>
</dbReference>
<comment type="caution">
    <text evidence="2">The sequence shown here is derived from an EMBL/GenBank/DDBJ whole genome shotgun (WGS) entry which is preliminary data.</text>
</comment>
<feature type="transmembrane region" description="Helical" evidence="1">
    <location>
        <begin position="54"/>
        <end position="73"/>
    </location>
</feature>
<dbReference type="AlphaFoldDB" id="A0A9Q0DWB4"/>
<keyword evidence="1" id="KW-0472">Membrane</keyword>
<proteinExistence type="predicted"/>
<gene>
    <name evidence="2" type="ORF">NHX12_004045</name>
</gene>
<keyword evidence="3" id="KW-1185">Reference proteome</keyword>
<name>A0A9Q0DWB4_9TELE</name>
<evidence type="ECO:0000256" key="1">
    <source>
        <dbReference type="SAM" id="Phobius"/>
    </source>
</evidence>
<evidence type="ECO:0000313" key="3">
    <source>
        <dbReference type="Proteomes" id="UP001148018"/>
    </source>
</evidence>
<protein>
    <submittedName>
        <fullName evidence="2">Uncharacterized protein</fullName>
    </submittedName>
</protein>
<organism evidence="2 3">
    <name type="scientific">Muraenolepis orangiensis</name>
    <name type="common">Patagonian moray cod</name>
    <dbReference type="NCBI Taxonomy" id="630683"/>
    <lineage>
        <taxon>Eukaryota</taxon>
        <taxon>Metazoa</taxon>
        <taxon>Chordata</taxon>
        <taxon>Craniata</taxon>
        <taxon>Vertebrata</taxon>
        <taxon>Euteleostomi</taxon>
        <taxon>Actinopterygii</taxon>
        <taxon>Neopterygii</taxon>
        <taxon>Teleostei</taxon>
        <taxon>Neoteleostei</taxon>
        <taxon>Acanthomorphata</taxon>
        <taxon>Zeiogadaria</taxon>
        <taxon>Gadariae</taxon>
        <taxon>Gadiformes</taxon>
        <taxon>Muraenolepidoidei</taxon>
        <taxon>Muraenolepididae</taxon>
        <taxon>Muraenolepis</taxon>
    </lineage>
</organism>
<evidence type="ECO:0000313" key="2">
    <source>
        <dbReference type="EMBL" id="KAJ3594738.1"/>
    </source>
</evidence>
<keyword evidence="1" id="KW-1133">Transmembrane helix</keyword>
<sequence length="131" mass="14448">MEGFSSAPPLLPSIRPALLGMGKCLYAALIGRSAMDVVQNRLRYCHNESQRLPFIYLFVFFFGGLLLYSFMWCKARGREGARLLGVPLTSWVAGGELREMDVGSARGLVLSLRVTGEDEEEATEALVICSQ</sequence>
<reference evidence="2" key="1">
    <citation type="submission" date="2022-07" db="EMBL/GenBank/DDBJ databases">
        <title>Chromosome-level genome of Muraenolepis orangiensis.</title>
        <authorList>
            <person name="Kim J."/>
        </authorList>
    </citation>
    <scope>NUCLEOTIDE SEQUENCE</scope>
    <source>
        <strain evidence="2">KU_S4_2022</strain>
        <tissue evidence="2">Muscle</tissue>
    </source>
</reference>